<dbReference type="SUPFAM" id="SSF55826">
    <property type="entry name" value="YbaK/ProRS associated domain"/>
    <property type="match status" value="1"/>
</dbReference>
<dbReference type="EMBL" id="CP049887">
    <property type="protein sequence ID" value="QIL47994.1"/>
    <property type="molecule type" value="Genomic_DNA"/>
</dbReference>
<proteinExistence type="inferred from homology"/>
<dbReference type="Proteomes" id="UP000501747">
    <property type="component" value="Chromosome"/>
</dbReference>
<evidence type="ECO:0000259" key="3">
    <source>
        <dbReference type="Pfam" id="PF04073"/>
    </source>
</evidence>
<sequence>MLDIEKQAYQLLDELDISYHRVDHPAITSVKNVPFDLPGPQVKNLVLKAKKGKRIYLVILPDEKQADLKKLAEVLDEKRLSFLSEETLFELLGVHGGVVTPLALPNDTDKQITVVLDQTIDKEDTIGVHPNINTTTLMIQFHDFEKILEHLGYEPLFILI</sequence>
<evidence type="ECO:0000256" key="1">
    <source>
        <dbReference type="ARBA" id="ARBA00010201"/>
    </source>
</evidence>
<dbReference type="Gene3D" id="3.90.960.10">
    <property type="entry name" value="YbaK/aminoacyl-tRNA synthetase-associated domain"/>
    <property type="match status" value="1"/>
</dbReference>
<dbReference type="KEGG" id="vhy:G7082_05325"/>
<organism evidence="4 5">
    <name type="scientific">Vagococcus hydrophili</name>
    <dbReference type="NCBI Taxonomy" id="2714947"/>
    <lineage>
        <taxon>Bacteria</taxon>
        <taxon>Bacillati</taxon>
        <taxon>Bacillota</taxon>
        <taxon>Bacilli</taxon>
        <taxon>Lactobacillales</taxon>
        <taxon>Enterococcaceae</taxon>
        <taxon>Vagococcus</taxon>
    </lineage>
</organism>
<dbReference type="InterPro" id="IPR040285">
    <property type="entry name" value="ProX/PRXD1"/>
</dbReference>
<keyword evidence="5" id="KW-1185">Reference proteome</keyword>
<reference evidence="4 5" key="1">
    <citation type="submission" date="2020-03" db="EMBL/GenBank/DDBJ databases">
        <title>Vagococcus sp. nov., isolated from beetles.</title>
        <authorList>
            <person name="Hyun D.-W."/>
            <person name="Bae J.-W."/>
        </authorList>
    </citation>
    <scope>NUCLEOTIDE SEQUENCE [LARGE SCALE GENOMIC DNA]</scope>
    <source>
        <strain evidence="4 5">HDW17B</strain>
    </source>
</reference>
<evidence type="ECO:0000313" key="5">
    <source>
        <dbReference type="Proteomes" id="UP000501747"/>
    </source>
</evidence>
<dbReference type="AlphaFoldDB" id="A0A6G8ASF1"/>
<dbReference type="GO" id="GO:0006412">
    <property type="term" value="P:translation"/>
    <property type="evidence" value="ECO:0007669"/>
    <property type="project" value="UniProtKB-KW"/>
</dbReference>
<protein>
    <submittedName>
        <fullName evidence="4">Prolyl-tRNA synthetase associated domain-containing protein</fullName>
    </submittedName>
</protein>
<accession>A0A6G8ASF1</accession>
<keyword evidence="2" id="KW-0648">Protein biosynthesis</keyword>
<name>A0A6G8ASF1_9ENTE</name>
<comment type="similarity">
    <text evidence="1">Belongs to the PRORSD1 family.</text>
</comment>
<feature type="domain" description="YbaK/aminoacyl-tRNA synthetase-associated" evidence="3">
    <location>
        <begin position="39"/>
        <end position="146"/>
    </location>
</feature>
<dbReference type="GO" id="GO:0002161">
    <property type="term" value="F:aminoacyl-tRNA deacylase activity"/>
    <property type="evidence" value="ECO:0007669"/>
    <property type="project" value="InterPro"/>
</dbReference>
<evidence type="ECO:0000313" key="4">
    <source>
        <dbReference type="EMBL" id="QIL47994.1"/>
    </source>
</evidence>
<keyword evidence="4" id="KW-0436">Ligase</keyword>
<gene>
    <name evidence="4" type="ORF">G7082_05325</name>
</gene>
<evidence type="ECO:0000256" key="2">
    <source>
        <dbReference type="ARBA" id="ARBA00022917"/>
    </source>
</evidence>
<dbReference type="InterPro" id="IPR036754">
    <property type="entry name" value="YbaK/aa-tRNA-synt-asso_dom_sf"/>
</dbReference>
<keyword evidence="4" id="KW-0030">Aminoacyl-tRNA synthetase</keyword>
<dbReference type="PANTHER" id="PTHR31423">
    <property type="entry name" value="YBAK DOMAIN-CONTAINING PROTEIN"/>
    <property type="match status" value="1"/>
</dbReference>
<dbReference type="PANTHER" id="PTHR31423:SF3">
    <property type="entry name" value="PROLYL-TRNA SYNTHETASE ASSOCIATED DOMAIN-CONTAINING PROTEIN 1-RELATED"/>
    <property type="match status" value="1"/>
</dbReference>
<dbReference type="RefSeq" id="WP_166034158.1">
    <property type="nucleotide sequence ID" value="NZ_CP049887.1"/>
</dbReference>
<dbReference type="Pfam" id="PF04073">
    <property type="entry name" value="tRNA_edit"/>
    <property type="match status" value="1"/>
</dbReference>
<dbReference type="GO" id="GO:0004812">
    <property type="term" value="F:aminoacyl-tRNA ligase activity"/>
    <property type="evidence" value="ECO:0007669"/>
    <property type="project" value="UniProtKB-KW"/>
</dbReference>
<dbReference type="InterPro" id="IPR007214">
    <property type="entry name" value="YbaK/aa-tRNA-synth-assoc-dom"/>
</dbReference>